<feature type="domain" description="GH18" evidence="8">
    <location>
        <begin position="8"/>
        <end position="361"/>
    </location>
</feature>
<keyword evidence="4" id="KW-0146">Chitin degradation</keyword>
<dbReference type="SMART" id="SM00636">
    <property type="entry name" value="Glyco_18"/>
    <property type="match status" value="1"/>
</dbReference>
<keyword evidence="4" id="KW-0119">Carbohydrate metabolism</keyword>
<dbReference type="EMBL" id="BMLX01000002">
    <property type="protein sequence ID" value="GGP21937.1"/>
    <property type="molecule type" value="Genomic_DNA"/>
</dbReference>
<comment type="catalytic activity">
    <reaction evidence="1">
        <text>Random endo-hydrolysis of N-acetyl-beta-D-glucosaminide (1-&gt;4)-beta-linkages in chitin and chitodextrins.</text>
        <dbReference type="EC" id="3.2.1.14"/>
    </reaction>
</comment>
<keyword evidence="3 6" id="KW-0378">Hydrolase</keyword>
<gene>
    <name evidence="9" type="ORF">GCM10010970_22950</name>
</gene>
<dbReference type="InterPro" id="IPR017853">
    <property type="entry name" value="GH"/>
</dbReference>
<evidence type="ECO:0000313" key="9">
    <source>
        <dbReference type="EMBL" id="GGP21937.1"/>
    </source>
</evidence>
<evidence type="ECO:0000259" key="8">
    <source>
        <dbReference type="PROSITE" id="PS51910"/>
    </source>
</evidence>
<dbReference type="InterPro" id="IPR050314">
    <property type="entry name" value="Glycosyl_Hydrlase_18"/>
</dbReference>
<evidence type="ECO:0000256" key="1">
    <source>
        <dbReference type="ARBA" id="ARBA00000822"/>
    </source>
</evidence>
<dbReference type="Pfam" id="PF00704">
    <property type="entry name" value="Glyco_hydro_18"/>
    <property type="match status" value="1"/>
</dbReference>
<comment type="similarity">
    <text evidence="7">Belongs to the glycosyl hydrolase 18 family.</text>
</comment>
<dbReference type="Proteomes" id="UP000637267">
    <property type="component" value="Unassembled WGS sequence"/>
</dbReference>
<accession>A0ABQ2P9Y1</accession>
<dbReference type="EC" id="3.2.1.14" evidence="2"/>
<evidence type="ECO:0000256" key="4">
    <source>
        <dbReference type="ARBA" id="ARBA00023024"/>
    </source>
</evidence>
<keyword evidence="5 6" id="KW-0326">Glycosidase</keyword>
<evidence type="ECO:0000313" key="10">
    <source>
        <dbReference type="Proteomes" id="UP000637267"/>
    </source>
</evidence>
<dbReference type="SUPFAM" id="SSF54556">
    <property type="entry name" value="Chitinase insertion domain"/>
    <property type="match status" value="1"/>
</dbReference>
<dbReference type="PROSITE" id="PS01095">
    <property type="entry name" value="GH18_1"/>
    <property type="match status" value="1"/>
</dbReference>
<dbReference type="Gene3D" id="3.20.20.80">
    <property type="entry name" value="Glycosidases"/>
    <property type="match status" value="1"/>
</dbReference>
<organism evidence="9 10">
    <name type="scientific">Silvimonas iriomotensis</name>
    <dbReference type="NCBI Taxonomy" id="449662"/>
    <lineage>
        <taxon>Bacteria</taxon>
        <taxon>Pseudomonadati</taxon>
        <taxon>Pseudomonadota</taxon>
        <taxon>Betaproteobacteria</taxon>
        <taxon>Neisseriales</taxon>
        <taxon>Chitinibacteraceae</taxon>
        <taxon>Silvimonas</taxon>
    </lineage>
</organism>
<evidence type="ECO:0000256" key="3">
    <source>
        <dbReference type="ARBA" id="ARBA00022801"/>
    </source>
</evidence>
<reference evidence="10" key="1">
    <citation type="journal article" date="2019" name="Int. J. Syst. Evol. Microbiol.">
        <title>The Global Catalogue of Microorganisms (GCM) 10K type strain sequencing project: providing services to taxonomists for standard genome sequencing and annotation.</title>
        <authorList>
            <consortium name="The Broad Institute Genomics Platform"/>
            <consortium name="The Broad Institute Genome Sequencing Center for Infectious Disease"/>
            <person name="Wu L."/>
            <person name="Ma J."/>
        </authorList>
    </citation>
    <scope>NUCLEOTIDE SEQUENCE [LARGE SCALE GENOMIC DNA]</scope>
    <source>
        <strain evidence="10">CGMCC 1.8859</strain>
    </source>
</reference>
<dbReference type="InterPro" id="IPR029070">
    <property type="entry name" value="Chitinase_insertion_sf"/>
</dbReference>
<protein>
    <recommendedName>
        <fullName evidence="2">chitinase</fullName>
        <ecNumber evidence="2">3.2.1.14</ecNumber>
    </recommendedName>
</protein>
<keyword evidence="10" id="KW-1185">Reference proteome</keyword>
<evidence type="ECO:0000256" key="7">
    <source>
        <dbReference type="RuleBase" id="RU004453"/>
    </source>
</evidence>
<dbReference type="PANTHER" id="PTHR11177">
    <property type="entry name" value="CHITINASE"/>
    <property type="match status" value="1"/>
</dbReference>
<dbReference type="InterPro" id="IPR001223">
    <property type="entry name" value="Glyco_hydro18_cat"/>
</dbReference>
<name>A0ABQ2P9Y1_9NEIS</name>
<sequence>MELLPMSNILLAYFAGWRDWNRLPLIRDAERLTHICYAFANIHEGKVVLLTSKEDADGQARSEEGIARLHELRSVNPRLKLLISIGGWSADGFSDAALTTESREVFAQSAIDFMTQRGLDGIDLDWEYPSNDMASIKARPEDKHNFTLMLEALRHKLDALSDEQGRVGNARYLLTIAAGAGQYYLDGVEMAEVAKLCDFVNLMTYDYYNGWATRAGHHTNLYNTPGDPDGDSCQKSVDLFIANGLPADKLVLGCAFYGRGLDGVGGAGLGAPGTPKSNTSIDYDDIVGKLIPEGATRFWDDDAKAPWLLSGEMFVSYEDAESLGHKLAFIQERKLAGAFFWEYSQDHTDTLLSTLWQGLRD</sequence>
<dbReference type="InterPro" id="IPR001579">
    <property type="entry name" value="Glyco_hydro_18_chit_AS"/>
</dbReference>
<dbReference type="CDD" id="cd06548">
    <property type="entry name" value="GH18_chitinase"/>
    <property type="match status" value="1"/>
</dbReference>
<dbReference type="PANTHER" id="PTHR11177:SF317">
    <property type="entry name" value="CHITINASE 12-RELATED"/>
    <property type="match status" value="1"/>
</dbReference>
<keyword evidence="4" id="KW-0624">Polysaccharide degradation</keyword>
<dbReference type="Gene3D" id="3.10.50.10">
    <property type="match status" value="1"/>
</dbReference>
<evidence type="ECO:0000256" key="2">
    <source>
        <dbReference type="ARBA" id="ARBA00012729"/>
    </source>
</evidence>
<dbReference type="InterPro" id="IPR011583">
    <property type="entry name" value="Chitinase_II/V-like_cat"/>
</dbReference>
<comment type="caution">
    <text evidence="9">The sequence shown here is derived from an EMBL/GenBank/DDBJ whole genome shotgun (WGS) entry which is preliminary data.</text>
</comment>
<evidence type="ECO:0000256" key="5">
    <source>
        <dbReference type="ARBA" id="ARBA00023295"/>
    </source>
</evidence>
<dbReference type="PROSITE" id="PS51910">
    <property type="entry name" value="GH18_2"/>
    <property type="match status" value="1"/>
</dbReference>
<dbReference type="SUPFAM" id="SSF51445">
    <property type="entry name" value="(Trans)glycosidases"/>
    <property type="match status" value="1"/>
</dbReference>
<evidence type="ECO:0000256" key="6">
    <source>
        <dbReference type="RuleBase" id="RU000489"/>
    </source>
</evidence>
<proteinExistence type="inferred from homology"/>